<dbReference type="Pfam" id="PF21826">
    <property type="entry name" value="DUF6887"/>
    <property type="match status" value="1"/>
</dbReference>
<protein>
    <submittedName>
        <fullName evidence="1">Uncharacterized protein</fullName>
    </submittedName>
</protein>
<comment type="caution">
    <text evidence="1">The sequence shown here is derived from an EMBL/GenBank/DDBJ whole genome shotgun (WGS) entry which is preliminary data.</text>
</comment>
<gene>
    <name evidence="1" type="ORF">PCC6912_03360</name>
</gene>
<evidence type="ECO:0000313" key="1">
    <source>
        <dbReference type="EMBL" id="RUR86893.1"/>
    </source>
</evidence>
<name>A0A3S0Y933_CHLFR</name>
<evidence type="ECO:0000313" key="2">
    <source>
        <dbReference type="Proteomes" id="UP000268857"/>
    </source>
</evidence>
<accession>A0A3S0Y933</accession>
<sequence length="65" mass="7796">MTPNYEQMSFTELRAYVIENRDDIEALRFLMSKRDPNSPKYPAPMTDAEMQEQMEIIRRKIRGEL</sequence>
<keyword evidence="2" id="KW-1185">Reference proteome</keyword>
<dbReference type="AlphaFoldDB" id="A0A3S0Y933"/>
<organism evidence="1 2">
    <name type="scientific">Chlorogloeopsis fritschii PCC 6912</name>
    <dbReference type="NCBI Taxonomy" id="211165"/>
    <lineage>
        <taxon>Bacteria</taxon>
        <taxon>Bacillati</taxon>
        <taxon>Cyanobacteriota</taxon>
        <taxon>Cyanophyceae</taxon>
        <taxon>Nostocales</taxon>
        <taxon>Chlorogloeopsidaceae</taxon>
        <taxon>Chlorogloeopsis</taxon>
    </lineage>
</organism>
<dbReference type="EMBL" id="RSCJ01000001">
    <property type="protein sequence ID" value="RUR86893.1"/>
    <property type="molecule type" value="Genomic_DNA"/>
</dbReference>
<dbReference type="Proteomes" id="UP000268857">
    <property type="component" value="Unassembled WGS sequence"/>
</dbReference>
<dbReference type="InterPro" id="IPR054053">
    <property type="entry name" value="DUF6887"/>
</dbReference>
<dbReference type="RefSeq" id="WP_016879730.1">
    <property type="nucleotide sequence ID" value="NZ_CP170746.1"/>
</dbReference>
<dbReference type="STRING" id="211165.GCA_000317285_05249"/>
<proteinExistence type="predicted"/>
<reference evidence="1 2" key="1">
    <citation type="journal article" date="2019" name="Genome Biol. Evol.">
        <title>Day and night: Metabolic profiles and evolutionary relationships of six axenic non-marine cyanobacteria.</title>
        <authorList>
            <person name="Will S.E."/>
            <person name="Henke P."/>
            <person name="Boedeker C."/>
            <person name="Huang S."/>
            <person name="Brinkmann H."/>
            <person name="Rohde M."/>
            <person name="Jarek M."/>
            <person name="Friedl T."/>
            <person name="Seufert S."/>
            <person name="Schumacher M."/>
            <person name="Overmann J."/>
            <person name="Neumann-Schaal M."/>
            <person name="Petersen J."/>
        </authorList>
    </citation>
    <scope>NUCLEOTIDE SEQUENCE [LARGE SCALE GENOMIC DNA]</scope>
    <source>
        <strain evidence="1 2">PCC 6912</strain>
    </source>
</reference>
<dbReference type="OrthoDB" id="426753at2"/>